<dbReference type="Pfam" id="PF01553">
    <property type="entry name" value="Acyltransferase"/>
    <property type="match status" value="1"/>
</dbReference>
<dbReference type="AlphaFoldDB" id="A0A2K9NZI7"/>
<feature type="domain" description="Phospholipid/glycerol acyltransferase" evidence="5">
    <location>
        <begin position="36"/>
        <end position="148"/>
    </location>
</feature>
<organism evidence="6 7">
    <name type="scientific">Monoglobus pectinilyticus</name>
    <dbReference type="NCBI Taxonomy" id="1981510"/>
    <lineage>
        <taxon>Bacteria</taxon>
        <taxon>Bacillati</taxon>
        <taxon>Bacillota</taxon>
        <taxon>Clostridia</taxon>
        <taxon>Monoglobales</taxon>
        <taxon>Monoglobaceae</taxon>
        <taxon>Monoglobus</taxon>
    </lineage>
</organism>
<protein>
    <recommendedName>
        <fullName evidence="4">1-acyl-sn-glycerol-3-phosphate acyltransferase</fullName>
        <ecNumber evidence="4">2.3.1.51</ecNumber>
    </recommendedName>
</protein>
<dbReference type="KEGG" id="mpec:B9O19_00268"/>
<comment type="similarity">
    <text evidence="1 4">Belongs to the 1-acyl-sn-glycerol-3-phosphate acyltransferase family.</text>
</comment>
<dbReference type="GO" id="GO:0003841">
    <property type="term" value="F:1-acylglycerol-3-phosphate O-acyltransferase activity"/>
    <property type="evidence" value="ECO:0007669"/>
    <property type="project" value="UniProtKB-UniRule"/>
</dbReference>
<keyword evidence="2 4" id="KW-0808">Transferase</keyword>
<evidence type="ECO:0000256" key="2">
    <source>
        <dbReference type="ARBA" id="ARBA00022679"/>
    </source>
</evidence>
<evidence type="ECO:0000313" key="7">
    <source>
        <dbReference type="Proteomes" id="UP000235589"/>
    </source>
</evidence>
<sequence length="202" mass="22519">MTLYKFGRFVVNAFFKVFFRVKFVGKENIPSVDERFIICANHKSNLDPPLVGTAFSFEIGFMAKEELFKNKIFGKLITALGAFPIKRGKSDFGALRTAISLVADGKHIAIFPEGGRSHKDRLRKGKMGAALVAVKARANILPIGIEGEYKPFGKLIVRIGKPIELTSYFDEKLNSAELQEITDKLLMPKISELSNIPLNNQI</sequence>
<dbReference type="GO" id="GO:0006654">
    <property type="term" value="P:phosphatidic acid biosynthetic process"/>
    <property type="evidence" value="ECO:0007669"/>
    <property type="project" value="TreeGrafter"/>
</dbReference>
<keyword evidence="4" id="KW-1208">Phospholipid metabolism</keyword>
<reference evidence="6 7" key="1">
    <citation type="submission" date="2017-04" db="EMBL/GenBank/DDBJ databases">
        <title>Monoglobus pectinilyticus 14 draft genome.</title>
        <authorList>
            <person name="Kim C."/>
            <person name="Rosendale D.I."/>
            <person name="Kelly W.J."/>
            <person name="Tannock G.W."/>
            <person name="Patchett M.L."/>
            <person name="Jordens J.Z."/>
        </authorList>
    </citation>
    <scope>NUCLEOTIDE SEQUENCE [LARGE SCALE GENOMIC DNA]</scope>
    <source>
        <strain evidence="6 7">14</strain>
    </source>
</reference>
<keyword evidence="4" id="KW-0594">Phospholipid biosynthesis</keyword>
<gene>
    <name evidence="6" type="ORF">B9O19_00268</name>
</gene>
<dbReference type="RefSeq" id="WP_102364750.1">
    <property type="nucleotide sequence ID" value="NZ_CP020991.1"/>
</dbReference>
<keyword evidence="4" id="KW-0444">Lipid biosynthesis</keyword>
<dbReference type="CDD" id="cd07989">
    <property type="entry name" value="LPLAT_AGPAT-like"/>
    <property type="match status" value="1"/>
</dbReference>
<dbReference type="EMBL" id="CP020991">
    <property type="protein sequence ID" value="AUO18452.1"/>
    <property type="molecule type" value="Genomic_DNA"/>
</dbReference>
<proteinExistence type="inferred from homology"/>
<comment type="domain">
    <text evidence="4">The HXXXXD motif is essential for acyltransferase activity and may constitute the binding site for the phosphate moiety of the glycerol-3-phosphate.</text>
</comment>
<dbReference type="EC" id="2.3.1.51" evidence="4"/>
<dbReference type="InterPro" id="IPR004552">
    <property type="entry name" value="AGP_acyltrans"/>
</dbReference>
<evidence type="ECO:0000256" key="4">
    <source>
        <dbReference type="RuleBase" id="RU361267"/>
    </source>
</evidence>
<dbReference type="SUPFAM" id="SSF69593">
    <property type="entry name" value="Glycerol-3-phosphate (1)-acyltransferase"/>
    <property type="match status" value="1"/>
</dbReference>
<dbReference type="PANTHER" id="PTHR10434:SF40">
    <property type="entry name" value="1-ACYL-SN-GLYCEROL-3-PHOSPHATE ACYLTRANSFERASE"/>
    <property type="match status" value="1"/>
</dbReference>
<dbReference type="GO" id="GO:0016020">
    <property type="term" value="C:membrane"/>
    <property type="evidence" value="ECO:0007669"/>
    <property type="project" value="InterPro"/>
</dbReference>
<dbReference type="InterPro" id="IPR002123">
    <property type="entry name" value="Plipid/glycerol_acylTrfase"/>
</dbReference>
<dbReference type="OrthoDB" id="9803035at2"/>
<dbReference type="PANTHER" id="PTHR10434">
    <property type="entry name" value="1-ACYL-SN-GLYCEROL-3-PHOSPHATE ACYLTRANSFERASE"/>
    <property type="match status" value="1"/>
</dbReference>
<dbReference type="NCBIfam" id="TIGR00530">
    <property type="entry name" value="AGP_acyltrn"/>
    <property type="match status" value="1"/>
</dbReference>
<dbReference type="GeneID" id="98061697"/>
<evidence type="ECO:0000256" key="3">
    <source>
        <dbReference type="ARBA" id="ARBA00023315"/>
    </source>
</evidence>
<comment type="catalytic activity">
    <reaction evidence="4">
        <text>a 1-acyl-sn-glycero-3-phosphate + an acyl-CoA = a 1,2-diacyl-sn-glycero-3-phosphate + CoA</text>
        <dbReference type="Rhea" id="RHEA:19709"/>
        <dbReference type="ChEBI" id="CHEBI:57287"/>
        <dbReference type="ChEBI" id="CHEBI:57970"/>
        <dbReference type="ChEBI" id="CHEBI:58342"/>
        <dbReference type="ChEBI" id="CHEBI:58608"/>
        <dbReference type="EC" id="2.3.1.51"/>
    </reaction>
</comment>
<evidence type="ECO:0000313" key="6">
    <source>
        <dbReference type="EMBL" id="AUO18452.1"/>
    </source>
</evidence>
<accession>A0A2K9NZI7</accession>
<evidence type="ECO:0000259" key="5">
    <source>
        <dbReference type="SMART" id="SM00563"/>
    </source>
</evidence>
<keyword evidence="7" id="KW-1185">Reference proteome</keyword>
<keyword evidence="4" id="KW-0443">Lipid metabolism</keyword>
<name>A0A2K9NZI7_9FIRM</name>
<dbReference type="Proteomes" id="UP000235589">
    <property type="component" value="Chromosome"/>
</dbReference>
<keyword evidence="3 4" id="KW-0012">Acyltransferase</keyword>
<dbReference type="SMART" id="SM00563">
    <property type="entry name" value="PlsC"/>
    <property type="match status" value="1"/>
</dbReference>
<evidence type="ECO:0000256" key="1">
    <source>
        <dbReference type="ARBA" id="ARBA00008655"/>
    </source>
</evidence>